<comment type="caution">
    <text evidence="2">The sequence shown here is derived from an EMBL/GenBank/DDBJ whole genome shotgun (WGS) entry which is preliminary data.</text>
</comment>
<keyword evidence="1" id="KW-0472">Membrane</keyword>
<evidence type="ECO:0000313" key="2">
    <source>
        <dbReference type="EMBL" id="GES11196.1"/>
    </source>
</evidence>
<evidence type="ECO:0000313" key="3">
    <source>
        <dbReference type="Proteomes" id="UP000331127"/>
    </source>
</evidence>
<protein>
    <submittedName>
        <fullName evidence="2">Uncharacterized protein</fullName>
    </submittedName>
</protein>
<dbReference type="RefSeq" id="WP_155356574.1">
    <property type="nucleotide sequence ID" value="NZ_BAAAHL010000018.1"/>
</dbReference>
<keyword evidence="1" id="KW-0812">Transmembrane</keyword>
<dbReference type="Proteomes" id="UP000331127">
    <property type="component" value="Unassembled WGS sequence"/>
</dbReference>
<dbReference type="AlphaFoldDB" id="A0A5M3WRR4"/>
<dbReference type="OrthoDB" id="3392123at2"/>
<dbReference type="EMBL" id="BLAE01000027">
    <property type="protein sequence ID" value="GES11196.1"/>
    <property type="molecule type" value="Genomic_DNA"/>
</dbReference>
<organism evidence="2 3">
    <name type="scientific">Acrocarpospora macrocephala</name>
    <dbReference type="NCBI Taxonomy" id="150177"/>
    <lineage>
        <taxon>Bacteria</taxon>
        <taxon>Bacillati</taxon>
        <taxon>Actinomycetota</taxon>
        <taxon>Actinomycetes</taxon>
        <taxon>Streptosporangiales</taxon>
        <taxon>Streptosporangiaceae</taxon>
        <taxon>Acrocarpospora</taxon>
    </lineage>
</organism>
<name>A0A5M3WRR4_9ACTN</name>
<reference evidence="2 3" key="1">
    <citation type="submission" date="2019-10" db="EMBL/GenBank/DDBJ databases">
        <title>Whole genome shotgun sequence of Acrocarpospora macrocephala NBRC 16266.</title>
        <authorList>
            <person name="Ichikawa N."/>
            <person name="Kimura A."/>
            <person name="Kitahashi Y."/>
            <person name="Komaki H."/>
            <person name="Oguchi A."/>
        </authorList>
    </citation>
    <scope>NUCLEOTIDE SEQUENCE [LARGE SCALE GENOMIC DNA]</scope>
    <source>
        <strain evidence="2 3">NBRC 16266</strain>
    </source>
</reference>
<sequence length="105" mass="11844">MALWLAIVGLPFAAGVFIGRTTPTGNDVTSALLALLVVLAPYAIVGSILAERVSLSRRDIFLSRTPWIRRAAFLPYRDWPPLPSEVDRLERIEVEGDKRRIFRLR</sequence>
<evidence type="ECO:0000256" key="1">
    <source>
        <dbReference type="SAM" id="Phobius"/>
    </source>
</evidence>
<accession>A0A5M3WRR4</accession>
<gene>
    <name evidence="2" type="ORF">Amac_047930</name>
</gene>
<feature type="transmembrane region" description="Helical" evidence="1">
    <location>
        <begin position="31"/>
        <end position="50"/>
    </location>
</feature>
<keyword evidence="1" id="KW-1133">Transmembrane helix</keyword>
<keyword evidence="3" id="KW-1185">Reference proteome</keyword>
<proteinExistence type="predicted"/>